<proteinExistence type="predicted"/>
<evidence type="ECO:0000313" key="2">
    <source>
        <dbReference type="EMBL" id="RDB14746.1"/>
    </source>
</evidence>
<keyword evidence="3" id="KW-1185">Reference proteome</keyword>
<dbReference type="AlphaFoldDB" id="A0A369J7B2"/>
<feature type="compositionally biased region" description="Pro residues" evidence="1">
    <location>
        <begin position="1"/>
        <end position="12"/>
    </location>
</feature>
<reference evidence="2" key="1">
    <citation type="submission" date="2018-04" db="EMBL/GenBank/DDBJ databases">
        <title>Whole genome sequencing of Hypsizygus marmoreus.</title>
        <authorList>
            <person name="Choi I.-G."/>
            <person name="Min B."/>
            <person name="Kim J.-G."/>
            <person name="Kim S."/>
            <person name="Oh Y.-L."/>
            <person name="Kong W.-S."/>
            <person name="Park H."/>
            <person name="Jeong J."/>
            <person name="Song E.-S."/>
        </authorList>
    </citation>
    <scope>NUCLEOTIDE SEQUENCE [LARGE SCALE GENOMIC DNA]</scope>
    <source>
        <strain evidence="2">51987-8</strain>
    </source>
</reference>
<protein>
    <submittedName>
        <fullName evidence="2">Uncharacterized protein</fullName>
    </submittedName>
</protein>
<evidence type="ECO:0000313" key="3">
    <source>
        <dbReference type="Proteomes" id="UP000076154"/>
    </source>
</evidence>
<dbReference type="EMBL" id="LUEZ02000096">
    <property type="protein sequence ID" value="RDB14746.1"/>
    <property type="molecule type" value="Genomic_DNA"/>
</dbReference>
<feature type="region of interest" description="Disordered" evidence="1">
    <location>
        <begin position="1"/>
        <end position="48"/>
    </location>
</feature>
<accession>A0A369J7B2</accession>
<dbReference type="InParanoid" id="A0A369J7B2"/>
<feature type="region of interest" description="Disordered" evidence="1">
    <location>
        <begin position="67"/>
        <end position="88"/>
    </location>
</feature>
<comment type="caution">
    <text evidence="2">The sequence shown here is derived from an EMBL/GenBank/DDBJ whole genome shotgun (WGS) entry which is preliminary data.</text>
</comment>
<name>A0A369J7B2_HYPMA</name>
<gene>
    <name evidence="2" type="ORF">Hypma_016585</name>
</gene>
<evidence type="ECO:0000256" key="1">
    <source>
        <dbReference type="SAM" id="MobiDB-lite"/>
    </source>
</evidence>
<organism evidence="2 3">
    <name type="scientific">Hypsizygus marmoreus</name>
    <name type="common">White beech mushroom</name>
    <name type="synonym">Agaricus marmoreus</name>
    <dbReference type="NCBI Taxonomy" id="39966"/>
    <lineage>
        <taxon>Eukaryota</taxon>
        <taxon>Fungi</taxon>
        <taxon>Dikarya</taxon>
        <taxon>Basidiomycota</taxon>
        <taxon>Agaricomycotina</taxon>
        <taxon>Agaricomycetes</taxon>
        <taxon>Agaricomycetidae</taxon>
        <taxon>Agaricales</taxon>
        <taxon>Tricholomatineae</taxon>
        <taxon>Lyophyllaceae</taxon>
        <taxon>Hypsizygus</taxon>
    </lineage>
</organism>
<dbReference type="Proteomes" id="UP000076154">
    <property type="component" value="Unassembled WGS sequence"/>
</dbReference>
<sequence length="88" mass="8907">MSPPSHAPPPPSNTGHINGPSSPRGAWNPPEDNFWIPPPSSIGSSSGPLSLAILAHLPIATPAPQNHRFVNATGASSSLGRGPPQPPA</sequence>